<reference evidence="1" key="1">
    <citation type="submission" date="2022-07" db="EMBL/GenBank/DDBJ databases">
        <title>Genome Sequence of Agrocybe chaxingu.</title>
        <authorList>
            <person name="Buettner E."/>
        </authorList>
    </citation>
    <scope>NUCLEOTIDE SEQUENCE</scope>
    <source>
        <strain evidence="1">MP-N11</strain>
    </source>
</reference>
<accession>A0A9W8MRB1</accession>
<dbReference type="EMBL" id="JANKHO010002485">
    <property type="protein sequence ID" value="KAJ3492074.1"/>
    <property type="molecule type" value="Genomic_DNA"/>
</dbReference>
<name>A0A9W8MRB1_9AGAR</name>
<gene>
    <name evidence="1" type="ORF">NLJ89_g11274</name>
</gene>
<sequence length="70" mass="8286">MYYGMPSGTDMLSLDMMVREFLRQTMQLCQTKDLPSILFATRYPDQDFATTRTLSSYPPKLRISWRKRAK</sequence>
<evidence type="ECO:0000313" key="2">
    <source>
        <dbReference type="Proteomes" id="UP001148786"/>
    </source>
</evidence>
<evidence type="ECO:0000313" key="1">
    <source>
        <dbReference type="EMBL" id="KAJ3492074.1"/>
    </source>
</evidence>
<dbReference type="AlphaFoldDB" id="A0A9W8MRB1"/>
<dbReference type="Proteomes" id="UP001148786">
    <property type="component" value="Unassembled WGS sequence"/>
</dbReference>
<proteinExistence type="predicted"/>
<comment type="caution">
    <text evidence="1">The sequence shown here is derived from an EMBL/GenBank/DDBJ whole genome shotgun (WGS) entry which is preliminary data.</text>
</comment>
<keyword evidence="2" id="KW-1185">Reference proteome</keyword>
<protein>
    <submittedName>
        <fullName evidence="1">Uncharacterized protein</fullName>
    </submittedName>
</protein>
<organism evidence="1 2">
    <name type="scientific">Agrocybe chaxingu</name>
    <dbReference type="NCBI Taxonomy" id="84603"/>
    <lineage>
        <taxon>Eukaryota</taxon>
        <taxon>Fungi</taxon>
        <taxon>Dikarya</taxon>
        <taxon>Basidiomycota</taxon>
        <taxon>Agaricomycotina</taxon>
        <taxon>Agaricomycetes</taxon>
        <taxon>Agaricomycetidae</taxon>
        <taxon>Agaricales</taxon>
        <taxon>Agaricineae</taxon>
        <taxon>Strophariaceae</taxon>
        <taxon>Agrocybe</taxon>
    </lineage>
</organism>